<evidence type="ECO:0000313" key="1">
    <source>
        <dbReference type="EMBL" id="TYH12765.1"/>
    </source>
</evidence>
<proteinExistence type="predicted"/>
<name>A0A5D2G3M1_GOSDA</name>
<dbReference type="AlphaFoldDB" id="A0A5D2G3M1"/>
<protein>
    <recommendedName>
        <fullName evidence="3">Non-haem dioxygenase N-terminal domain-containing protein</fullName>
    </recommendedName>
</protein>
<evidence type="ECO:0000313" key="2">
    <source>
        <dbReference type="Proteomes" id="UP000323506"/>
    </source>
</evidence>
<accession>A0A5D2G3M1</accession>
<keyword evidence="2" id="KW-1185">Reference proteome</keyword>
<dbReference type="SUPFAM" id="SSF51197">
    <property type="entry name" value="Clavaminate synthase-like"/>
    <property type="match status" value="1"/>
</dbReference>
<dbReference type="InterPro" id="IPR027443">
    <property type="entry name" value="IPNS-like_sf"/>
</dbReference>
<dbReference type="Proteomes" id="UP000323506">
    <property type="component" value="Chromosome A06"/>
</dbReference>
<sequence length="79" mass="8944">MLVHSQSAALDHCSLINTCKPTTSVFKGIPMVNLRDPEAKTLIVKACEEYGFFKLVNHGVLMEFLECLNEYITVDIERK</sequence>
<organism evidence="1 2">
    <name type="scientific">Gossypium darwinii</name>
    <name type="common">Darwin's cotton</name>
    <name type="synonym">Gossypium barbadense var. darwinii</name>
    <dbReference type="NCBI Taxonomy" id="34276"/>
    <lineage>
        <taxon>Eukaryota</taxon>
        <taxon>Viridiplantae</taxon>
        <taxon>Streptophyta</taxon>
        <taxon>Embryophyta</taxon>
        <taxon>Tracheophyta</taxon>
        <taxon>Spermatophyta</taxon>
        <taxon>Magnoliopsida</taxon>
        <taxon>eudicotyledons</taxon>
        <taxon>Gunneridae</taxon>
        <taxon>Pentapetalae</taxon>
        <taxon>rosids</taxon>
        <taxon>malvids</taxon>
        <taxon>Malvales</taxon>
        <taxon>Malvaceae</taxon>
        <taxon>Malvoideae</taxon>
        <taxon>Gossypium</taxon>
    </lineage>
</organism>
<dbReference type="Gene3D" id="2.60.120.330">
    <property type="entry name" value="B-lactam Antibiotic, Isopenicillin N Synthase, Chain"/>
    <property type="match status" value="1"/>
</dbReference>
<gene>
    <name evidence="1" type="ORF">ES288_A06G092600v1</name>
</gene>
<evidence type="ECO:0008006" key="3">
    <source>
        <dbReference type="Google" id="ProtNLM"/>
    </source>
</evidence>
<reference evidence="1 2" key="1">
    <citation type="submission" date="2019-06" db="EMBL/GenBank/DDBJ databases">
        <title>WGS assembly of Gossypium darwinii.</title>
        <authorList>
            <person name="Chen Z.J."/>
            <person name="Sreedasyam A."/>
            <person name="Ando A."/>
            <person name="Song Q."/>
            <person name="De L."/>
            <person name="Hulse-Kemp A."/>
            <person name="Ding M."/>
            <person name="Ye W."/>
            <person name="Kirkbride R."/>
            <person name="Jenkins J."/>
            <person name="Plott C."/>
            <person name="Lovell J."/>
            <person name="Lin Y.-M."/>
            <person name="Vaughn R."/>
            <person name="Liu B."/>
            <person name="Li W."/>
            <person name="Simpson S."/>
            <person name="Scheffler B."/>
            <person name="Saski C."/>
            <person name="Grover C."/>
            <person name="Hu G."/>
            <person name="Conover J."/>
            <person name="Carlson J."/>
            <person name="Shu S."/>
            <person name="Boston L."/>
            <person name="Williams M."/>
            <person name="Peterson D."/>
            <person name="Mcgee K."/>
            <person name="Jones D."/>
            <person name="Wendel J."/>
            <person name="Stelly D."/>
            <person name="Grimwood J."/>
            <person name="Schmutz J."/>
        </authorList>
    </citation>
    <scope>NUCLEOTIDE SEQUENCE [LARGE SCALE GENOMIC DNA]</scope>
    <source>
        <strain evidence="1">1808015.09</strain>
    </source>
</reference>
<dbReference type="EMBL" id="CM017693">
    <property type="protein sequence ID" value="TYH12765.1"/>
    <property type="molecule type" value="Genomic_DNA"/>
</dbReference>